<sequence>MKKDIELLEKLIHELKEIKKLHSKNLKLSEKDASEMTQRRRENHYVDMGWNAMDRIKREHEAHALCVELGLASKKDDYSEVILYPDNWHKYNYKPREPFAK</sequence>
<dbReference type="GeneID" id="77925249"/>
<keyword evidence="2" id="KW-1185">Reference proteome</keyword>
<accession>A0A6B7SDV6</accession>
<evidence type="ECO:0000313" key="1">
    <source>
        <dbReference type="EMBL" id="QGF20984.1"/>
    </source>
</evidence>
<evidence type="ECO:0000313" key="2">
    <source>
        <dbReference type="Proteomes" id="UP000500903"/>
    </source>
</evidence>
<organism evidence="1 2">
    <name type="scientific">Vibrio phage Seahorse</name>
    <dbReference type="NCBI Taxonomy" id="2662136"/>
    <lineage>
        <taxon>Viruses</taxon>
        <taxon>Duplodnaviria</taxon>
        <taxon>Heunggongvirae</taxon>
        <taxon>Uroviricota</taxon>
        <taxon>Caudoviricetes</taxon>
        <taxon>Seahorsevirus</taxon>
        <taxon>Seahorsevirus seahorse</taxon>
    </lineage>
</organism>
<proteinExistence type="predicted"/>
<dbReference type="KEGG" id="vg:77925249"/>
<dbReference type="Proteomes" id="UP000500903">
    <property type="component" value="Segment"/>
</dbReference>
<reference evidence="1 2" key="1">
    <citation type="journal article" date="2020" name="Sci. Rep.">
        <title>A novel vibriophage exhibits inhibitory activity against host protein synthesis machinery.</title>
        <authorList>
            <person name="Thammatinna K."/>
            <person name="Egan M.E."/>
            <person name="Htoo H.H."/>
            <person name="Khanna K."/>
            <person name="Sugie J."/>
            <person name="Nideffer J.F."/>
            <person name="Villa E."/>
            <person name="Tassanakajon A."/>
            <person name="Pogliano J."/>
            <person name="Nonejuie P."/>
            <person name="Chaikeeratisak V."/>
        </authorList>
    </citation>
    <scope>NUCLEOTIDE SEQUENCE [LARGE SCALE GENOMIC DNA]</scope>
</reference>
<name>A0A6B7SDV6_9CAUD</name>
<dbReference type="EMBL" id="MN512538">
    <property type="protein sequence ID" value="QGF20984.1"/>
    <property type="molecule type" value="Genomic_DNA"/>
</dbReference>
<dbReference type="RefSeq" id="YP_010649689.1">
    <property type="nucleotide sequence ID" value="NC_070772.1"/>
</dbReference>
<protein>
    <submittedName>
        <fullName evidence="1">Uncharacterized protein</fullName>
    </submittedName>
</protein>